<dbReference type="SUPFAM" id="SSF51905">
    <property type="entry name" value="FAD/NAD(P)-binding domain"/>
    <property type="match status" value="1"/>
</dbReference>
<evidence type="ECO:0000256" key="1">
    <source>
        <dbReference type="ARBA" id="ARBA00023002"/>
    </source>
</evidence>
<dbReference type="InterPro" id="IPR036188">
    <property type="entry name" value="FAD/NAD-bd_sf"/>
</dbReference>
<protein>
    <submittedName>
        <fullName evidence="3">FAD-binding oxidoreductase</fullName>
    </submittedName>
</protein>
<dbReference type="Gene3D" id="3.30.9.10">
    <property type="entry name" value="D-Amino Acid Oxidase, subunit A, domain 2"/>
    <property type="match status" value="1"/>
</dbReference>
<dbReference type="GO" id="GO:0016491">
    <property type="term" value="F:oxidoreductase activity"/>
    <property type="evidence" value="ECO:0007669"/>
    <property type="project" value="UniProtKB-KW"/>
</dbReference>
<dbReference type="InterPro" id="IPR006076">
    <property type="entry name" value="FAD-dep_OxRdtase"/>
</dbReference>
<dbReference type="Pfam" id="PF01266">
    <property type="entry name" value="DAO"/>
    <property type="match status" value="1"/>
</dbReference>
<dbReference type="PANTHER" id="PTHR13847">
    <property type="entry name" value="SARCOSINE DEHYDROGENASE-RELATED"/>
    <property type="match status" value="1"/>
</dbReference>
<dbReference type="RefSeq" id="WP_124195126.1">
    <property type="nucleotide sequence ID" value="NZ_REGA01000005.1"/>
</dbReference>
<reference evidence="3 4" key="1">
    <citation type="submission" date="2018-10" db="EMBL/GenBank/DDBJ databases">
        <title>Natrarchaeobius chitinivorans gen. nov., sp. nov., and Natrarchaeobius haloalkaliphilus sp. nov., alkaliphilic, chitin-utilizing haloarchaea from hypersaline alkaline lakes.</title>
        <authorList>
            <person name="Sorokin D.Y."/>
            <person name="Elcheninov A.G."/>
            <person name="Kostrikina N.A."/>
            <person name="Bale N.J."/>
            <person name="Sinninghe Damste J.S."/>
            <person name="Khijniak T.V."/>
            <person name="Kublanov I.V."/>
            <person name="Toshchakov S.V."/>
        </authorList>
    </citation>
    <scope>NUCLEOTIDE SEQUENCE [LARGE SCALE GENOMIC DNA]</scope>
    <source>
        <strain evidence="3 4">AArcht4T</strain>
    </source>
</reference>
<comment type="caution">
    <text evidence="3">The sequence shown here is derived from an EMBL/GenBank/DDBJ whole genome shotgun (WGS) entry which is preliminary data.</text>
</comment>
<keyword evidence="1" id="KW-0560">Oxidoreductase</keyword>
<evidence type="ECO:0000259" key="2">
    <source>
        <dbReference type="Pfam" id="PF01266"/>
    </source>
</evidence>
<dbReference type="AlphaFoldDB" id="A0A3N6MLY4"/>
<proteinExistence type="predicted"/>
<sequence length="385" mass="42165">MRVGIIGAGIHGAATAYFLKKHGVDDVIVFDKDHPGNGSTGYSAGIIRFHYTNQTQIQLAMRGHDIIKNLEKYVGQDGGFHNNGYLVLYRQQDEKKLQEIVSRQRACGVDVRLVGADELESYFSGISTEDGIIGAYEPDAGFADPYLVTSGFVEKAKQLGVTFHVNTEVTGLSREGDTVTSIDTPTDTYNVDYVINAAGQFASRVADMVDISIPLNLCESKIAVLESEHEYSTAHPTLADHTMATDFYTKPESSGHFIVGGIDRPQVGLDERKTGVNEEFLLEVIDRLEQRLPSYTDASVVESWSGKLSITPDSNLIIGEPEPLQNFYNLVGGSGHGFKTGPAFAEAVAKDILGKDVKYDLSQYRLERFDEDDLLDGVSSKTYSV</sequence>
<gene>
    <name evidence="3" type="ORF">EA473_08100</name>
</gene>
<feature type="domain" description="FAD dependent oxidoreductase" evidence="2">
    <location>
        <begin position="3"/>
        <end position="349"/>
    </location>
</feature>
<evidence type="ECO:0000313" key="3">
    <source>
        <dbReference type="EMBL" id="RQG95416.1"/>
    </source>
</evidence>
<dbReference type="Proteomes" id="UP000282323">
    <property type="component" value="Unassembled WGS sequence"/>
</dbReference>
<dbReference type="OrthoDB" id="168391at2157"/>
<keyword evidence="4" id="KW-1185">Reference proteome</keyword>
<name>A0A3N6MLY4_NATCH</name>
<dbReference type="Gene3D" id="3.50.50.60">
    <property type="entry name" value="FAD/NAD(P)-binding domain"/>
    <property type="match status" value="1"/>
</dbReference>
<accession>A0A3N6MLY4</accession>
<evidence type="ECO:0000313" key="4">
    <source>
        <dbReference type="Proteomes" id="UP000282323"/>
    </source>
</evidence>
<dbReference type="PANTHER" id="PTHR13847:SF287">
    <property type="entry name" value="FAD-DEPENDENT OXIDOREDUCTASE DOMAIN-CONTAINING PROTEIN 1"/>
    <property type="match status" value="1"/>
</dbReference>
<organism evidence="3 4">
    <name type="scientific">Natrarchaeobius chitinivorans</name>
    <dbReference type="NCBI Taxonomy" id="1679083"/>
    <lineage>
        <taxon>Archaea</taxon>
        <taxon>Methanobacteriati</taxon>
        <taxon>Methanobacteriota</taxon>
        <taxon>Stenosarchaea group</taxon>
        <taxon>Halobacteria</taxon>
        <taxon>Halobacteriales</taxon>
        <taxon>Natrialbaceae</taxon>
        <taxon>Natrarchaeobius</taxon>
    </lineage>
</organism>
<dbReference type="GO" id="GO:0005737">
    <property type="term" value="C:cytoplasm"/>
    <property type="evidence" value="ECO:0007669"/>
    <property type="project" value="TreeGrafter"/>
</dbReference>
<dbReference type="EMBL" id="REGA01000005">
    <property type="protein sequence ID" value="RQG95416.1"/>
    <property type="molecule type" value="Genomic_DNA"/>
</dbReference>